<dbReference type="InterPro" id="IPR043127">
    <property type="entry name" value="Sec-1-like_dom3a"/>
</dbReference>
<feature type="compositionally biased region" description="Basic and acidic residues" evidence="2">
    <location>
        <begin position="1"/>
        <end position="11"/>
    </location>
</feature>
<dbReference type="GO" id="GO:0016192">
    <property type="term" value="P:vesicle-mediated transport"/>
    <property type="evidence" value="ECO:0007669"/>
    <property type="project" value="InterPro"/>
</dbReference>
<dbReference type="AlphaFoldDB" id="A0A9Q1QCX6"/>
<evidence type="ECO:0000313" key="3">
    <source>
        <dbReference type="EMBL" id="KAJ8437517.1"/>
    </source>
</evidence>
<evidence type="ECO:0000256" key="2">
    <source>
        <dbReference type="SAM" id="MobiDB-lite"/>
    </source>
</evidence>
<dbReference type="OrthoDB" id="2228at2759"/>
<accession>A0A9Q1QCX6</accession>
<feature type="region of interest" description="Disordered" evidence="2">
    <location>
        <begin position="1"/>
        <end position="20"/>
    </location>
</feature>
<sequence>MDASSKKETRGSEPNLKNTLHCPRKVAGYKTAGGSLAVGNRVSRRPPQRPHPIWEGFVTGNERALEELFGDDENHWKAEACLHVMATRIATAFASMRELPFVRYGAAKSLDPATVTTYRDLLPTKLAAYIWNNLTKYKATIANFPQTETCELLVVDRSVDPIAPLIHEWTYDAMCHDLLNLEGNKYVHEVPSKRGGPPKKMEVLLEEHDSIWQELRHLHIADVYKRLDEKVTNFKSNNKAAQIHGSRKICDLPESELQKIAHALPEYVEQKTMFSLHAEIADKIGRIIREQGLKDIGQLEQDLVFGDAGTKDDVSRENKLRLLIVYAGVHPENFEGEKGSKLMQAAQDSRDTPQPRPHKAIETEKTTQSENRDRDREKIGSRRRQEAVEQGRLEEGSENRDREEGQQKQKIKQRMKRRAGWAAEAVSEQAVEDSRPAEGIRKLAKPEI</sequence>
<dbReference type="Gene3D" id="3.90.830.10">
    <property type="entry name" value="Syntaxin Binding Protein 1, Chain A, domain 2"/>
    <property type="match status" value="1"/>
</dbReference>
<dbReference type="SUPFAM" id="SSF56815">
    <property type="entry name" value="Sec1/munc18-like (SM) proteins"/>
    <property type="match status" value="1"/>
</dbReference>
<organism evidence="3 4">
    <name type="scientific">Carnegiea gigantea</name>
    <dbReference type="NCBI Taxonomy" id="171969"/>
    <lineage>
        <taxon>Eukaryota</taxon>
        <taxon>Viridiplantae</taxon>
        <taxon>Streptophyta</taxon>
        <taxon>Embryophyta</taxon>
        <taxon>Tracheophyta</taxon>
        <taxon>Spermatophyta</taxon>
        <taxon>Magnoliopsida</taxon>
        <taxon>eudicotyledons</taxon>
        <taxon>Gunneridae</taxon>
        <taxon>Pentapetalae</taxon>
        <taxon>Caryophyllales</taxon>
        <taxon>Cactineae</taxon>
        <taxon>Cactaceae</taxon>
        <taxon>Cactoideae</taxon>
        <taxon>Echinocereeae</taxon>
        <taxon>Carnegiea</taxon>
    </lineage>
</organism>
<reference evidence="3" key="1">
    <citation type="submission" date="2022-04" db="EMBL/GenBank/DDBJ databases">
        <title>Carnegiea gigantea Genome sequencing and assembly v2.</title>
        <authorList>
            <person name="Copetti D."/>
            <person name="Sanderson M.J."/>
            <person name="Burquez A."/>
            <person name="Wojciechowski M.F."/>
        </authorList>
    </citation>
    <scope>NUCLEOTIDE SEQUENCE</scope>
    <source>
        <strain evidence="3">SGP5-SGP5p</strain>
        <tissue evidence="3">Aerial part</tissue>
    </source>
</reference>
<proteinExistence type="inferred from homology"/>
<dbReference type="Proteomes" id="UP001153076">
    <property type="component" value="Unassembled WGS sequence"/>
</dbReference>
<dbReference type="Pfam" id="PF00995">
    <property type="entry name" value="Sec1"/>
    <property type="match status" value="1"/>
</dbReference>
<gene>
    <name evidence="3" type="ORF">Cgig2_027592</name>
</gene>
<dbReference type="PANTHER" id="PTHR11679">
    <property type="entry name" value="VESICLE PROTEIN SORTING-ASSOCIATED"/>
    <property type="match status" value="1"/>
</dbReference>
<feature type="compositionally biased region" description="Basic and acidic residues" evidence="2">
    <location>
        <begin position="432"/>
        <end position="448"/>
    </location>
</feature>
<dbReference type="Gene3D" id="1.25.40.60">
    <property type="match status" value="1"/>
</dbReference>
<dbReference type="InterPro" id="IPR001619">
    <property type="entry name" value="Sec1-like"/>
</dbReference>
<feature type="region of interest" description="Disordered" evidence="2">
    <location>
        <begin position="334"/>
        <end position="448"/>
    </location>
</feature>
<evidence type="ECO:0000313" key="4">
    <source>
        <dbReference type="Proteomes" id="UP001153076"/>
    </source>
</evidence>
<name>A0A9Q1QCX6_9CARY</name>
<keyword evidence="4" id="KW-1185">Reference proteome</keyword>
<feature type="compositionally biased region" description="Basic residues" evidence="2">
    <location>
        <begin position="409"/>
        <end position="419"/>
    </location>
</feature>
<dbReference type="InterPro" id="IPR027482">
    <property type="entry name" value="Sec1-like_dom2"/>
</dbReference>
<feature type="compositionally biased region" description="Basic and acidic residues" evidence="2">
    <location>
        <begin position="348"/>
        <end position="407"/>
    </location>
</feature>
<comment type="similarity">
    <text evidence="1">Belongs to the STXBP/unc-18/SEC1 family.</text>
</comment>
<protein>
    <submittedName>
        <fullName evidence="3">Uncharacterized protein</fullName>
    </submittedName>
</protein>
<comment type="caution">
    <text evidence="3">The sequence shown here is derived from an EMBL/GenBank/DDBJ whole genome shotgun (WGS) entry which is preliminary data.</text>
</comment>
<evidence type="ECO:0000256" key="1">
    <source>
        <dbReference type="ARBA" id="ARBA00009884"/>
    </source>
</evidence>
<dbReference type="EMBL" id="JAKOGI010000296">
    <property type="protein sequence ID" value="KAJ8437517.1"/>
    <property type="molecule type" value="Genomic_DNA"/>
</dbReference>
<dbReference type="Gene3D" id="3.40.50.1910">
    <property type="match status" value="1"/>
</dbReference>
<dbReference type="InterPro" id="IPR036045">
    <property type="entry name" value="Sec1-like_sf"/>
</dbReference>